<comment type="similarity">
    <text evidence="1 3">Belongs to the FlgD family.</text>
</comment>
<feature type="region of interest" description="Disordered" evidence="4">
    <location>
        <begin position="106"/>
        <end position="244"/>
    </location>
</feature>
<comment type="caution">
    <text evidence="5">The sequence shown here is derived from an EMBL/GenBank/DDBJ whole genome shotgun (WGS) entry which is preliminary data.</text>
</comment>
<dbReference type="InterPro" id="IPR005648">
    <property type="entry name" value="FlgD"/>
</dbReference>
<gene>
    <name evidence="5" type="ORF">GCM10020369_78700</name>
</gene>
<dbReference type="Proteomes" id="UP001501676">
    <property type="component" value="Unassembled WGS sequence"/>
</dbReference>
<dbReference type="Pfam" id="PF03963">
    <property type="entry name" value="FlgD"/>
    <property type="match status" value="1"/>
</dbReference>
<comment type="function">
    <text evidence="3">Required for flagellar hook formation. May act as a scaffolding protein.</text>
</comment>
<evidence type="ECO:0000256" key="1">
    <source>
        <dbReference type="ARBA" id="ARBA00010577"/>
    </source>
</evidence>
<name>A0ABP6TBC7_9ACTN</name>
<feature type="compositionally biased region" description="Low complexity" evidence="4">
    <location>
        <begin position="127"/>
        <end position="224"/>
    </location>
</feature>
<proteinExistence type="inferred from homology"/>
<dbReference type="EMBL" id="BAAAYN010000070">
    <property type="protein sequence ID" value="GAA3397696.1"/>
    <property type="molecule type" value="Genomic_DNA"/>
</dbReference>
<evidence type="ECO:0000313" key="6">
    <source>
        <dbReference type="Proteomes" id="UP001501676"/>
    </source>
</evidence>
<protein>
    <recommendedName>
        <fullName evidence="3">Basal-body rod modification protein FlgD</fullName>
    </recommendedName>
</protein>
<evidence type="ECO:0000256" key="2">
    <source>
        <dbReference type="ARBA" id="ARBA00022795"/>
    </source>
</evidence>
<evidence type="ECO:0000256" key="3">
    <source>
        <dbReference type="RuleBase" id="RU362076"/>
    </source>
</evidence>
<reference evidence="6" key="1">
    <citation type="journal article" date="2019" name="Int. J. Syst. Evol. Microbiol.">
        <title>The Global Catalogue of Microorganisms (GCM) 10K type strain sequencing project: providing services to taxonomists for standard genome sequencing and annotation.</title>
        <authorList>
            <consortium name="The Broad Institute Genomics Platform"/>
            <consortium name="The Broad Institute Genome Sequencing Center for Infectious Disease"/>
            <person name="Wu L."/>
            <person name="Ma J."/>
        </authorList>
    </citation>
    <scope>NUCLEOTIDE SEQUENCE [LARGE SCALE GENOMIC DNA]</scope>
    <source>
        <strain evidence="6">JCM 9458</strain>
    </source>
</reference>
<keyword evidence="2 3" id="KW-1005">Bacterial flagellum biogenesis</keyword>
<evidence type="ECO:0000313" key="5">
    <source>
        <dbReference type="EMBL" id="GAA3397696.1"/>
    </source>
</evidence>
<accession>A0ABP6TBC7</accession>
<sequence length="244" mass="23119">MLVAQLKYQDPMNPAQGTEFVSQTAQFTTVEKLTDLADVQQQMLTAQLTLGAANLVGKEVTYNDANGTPVTGTVSGATIGTNPSVTVNGLSIPMSSVTGIGKVGDTATAPAGGTDQGGFTPIGEAVPGATTPGATGPGAALPGTTAPGTTTPGTTAPGTTAPGTTTPGTTAPGTTAPGTTAPGTTTPGTATPGTAAPGTTAPDSMTNTGTGVTTGSPSPTVQSPTTPPGPITSGTAPDATTPGA</sequence>
<keyword evidence="6" id="KW-1185">Reference proteome</keyword>
<organism evidence="5 6">
    <name type="scientific">Cryptosporangium minutisporangium</name>
    <dbReference type="NCBI Taxonomy" id="113569"/>
    <lineage>
        <taxon>Bacteria</taxon>
        <taxon>Bacillati</taxon>
        <taxon>Actinomycetota</taxon>
        <taxon>Actinomycetes</taxon>
        <taxon>Cryptosporangiales</taxon>
        <taxon>Cryptosporangiaceae</taxon>
        <taxon>Cryptosporangium</taxon>
    </lineage>
</organism>
<evidence type="ECO:0000256" key="4">
    <source>
        <dbReference type="SAM" id="MobiDB-lite"/>
    </source>
</evidence>